<protein>
    <submittedName>
        <fullName evidence="2">DUF1203 domain-containing protein</fullName>
    </submittedName>
</protein>
<dbReference type="RefSeq" id="WP_138288972.1">
    <property type="nucleotide sequence ID" value="NZ_CP058350.1"/>
</dbReference>
<accession>A0ABX6QP52</accession>
<reference evidence="2 3" key="1">
    <citation type="submission" date="2020-06" db="EMBL/GenBank/DDBJ databases">
        <title>Genome sequence of Rhizobium sp strain ADMK78.</title>
        <authorList>
            <person name="Rahi P."/>
        </authorList>
    </citation>
    <scope>NUCLEOTIDE SEQUENCE [LARGE SCALE GENOMIC DNA]</scope>
    <source>
        <strain evidence="2 3">ADMK78</strain>
    </source>
</reference>
<sequence length="156" mass="17970">MPQIRFKPLSTSKAQSWREGAPDDYDLPPELCHAVEDGYPCRHCLRFINKGERYLTLAYRPFPSLQPYAETGPIFVHADDCPAYHCEGRLPPFLSSPDYILRGYGEDHRIVYGSGAVTPTDRIIERAERLLERAEIAYLHVRSARNNCFHCEIERC</sequence>
<keyword evidence="3" id="KW-1185">Reference proteome</keyword>
<evidence type="ECO:0000256" key="1">
    <source>
        <dbReference type="SAM" id="MobiDB-lite"/>
    </source>
</evidence>
<dbReference type="Proteomes" id="UP000308530">
    <property type="component" value="Chromosome"/>
</dbReference>
<organism evidence="2 3">
    <name type="scientific">Peteryoungia desertarenae</name>
    <dbReference type="NCBI Taxonomy" id="1813451"/>
    <lineage>
        <taxon>Bacteria</taxon>
        <taxon>Pseudomonadati</taxon>
        <taxon>Pseudomonadota</taxon>
        <taxon>Alphaproteobacteria</taxon>
        <taxon>Hyphomicrobiales</taxon>
        <taxon>Rhizobiaceae</taxon>
        <taxon>Peteryoungia</taxon>
    </lineage>
</organism>
<feature type="region of interest" description="Disordered" evidence="1">
    <location>
        <begin position="1"/>
        <end position="20"/>
    </location>
</feature>
<gene>
    <name evidence="2" type="ORF">FE840_012365</name>
</gene>
<dbReference type="EMBL" id="CP058350">
    <property type="protein sequence ID" value="QLF70269.1"/>
    <property type="molecule type" value="Genomic_DNA"/>
</dbReference>
<dbReference type="InterPro" id="IPR009593">
    <property type="entry name" value="DUF1203"/>
</dbReference>
<dbReference type="Pfam" id="PF06718">
    <property type="entry name" value="DUF1203"/>
    <property type="match status" value="1"/>
</dbReference>
<name>A0ABX6QP52_9HYPH</name>
<evidence type="ECO:0000313" key="3">
    <source>
        <dbReference type="Proteomes" id="UP000308530"/>
    </source>
</evidence>
<proteinExistence type="predicted"/>
<evidence type="ECO:0000313" key="2">
    <source>
        <dbReference type="EMBL" id="QLF70269.1"/>
    </source>
</evidence>
<dbReference type="PIRSF" id="PIRSF034110">
    <property type="entry name" value="DUF1203"/>
    <property type="match status" value="1"/>
</dbReference>